<dbReference type="InterPro" id="IPR051164">
    <property type="entry name" value="NmrA-like_oxidored"/>
</dbReference>
<evidence type="ECO:0000313" key="5">
    <source>
        <dbReference type="EMBL" id="MFC7136824.1"/>
    </source>
</evidence>
<keyword evidence="2" id="KW-0521">NADP</keyword>
<dbReference type="PANTHER" id="PTHR42748">
    <property type="entry name" value="NITROGEN METABOLITE REPRESSION PROTEIN NMRA FAMILY MEMBER"/>
    <property type="match status" value="1"/>
</dbReference>
<feature type="region of interest" description="Disordered" evidence="3">
    <location>
        <begin position="1"/>
        <end position="20"/>
    </location>
</feature>
<dbReference type="Proteomes" id="UP001596368">
    <property type="component" value="Unassembled WGS sequence"/>
</dbReference>
<keyword evidence="6" id="KW-1185">Reference proteome</keyword>
<sequence length="394" mass="41478">MTGQQRTDGGGRSDGGRPTVLVAGATGTQGGAVVDALASGAFGEFEVRGLTRDADGAGARRLRERGVAVVAGDMTDRAAMDAAVAGVDAVFGVTAGDPATERAQGRTLVAAAADAAVERYVFSSGGAAHTTPGIPHVDAKGDVETAVWAAFPDATVLRPFSFHSNFERQRAEIEAGRLAFPLPEGARHATVDPRDIGRTAAAALADPEAFAGVAVPLVAERLALAELADVFADVLGREVEPVRVPLASLDEGFAAFMRFLATVEADPEAFREAVPFEPYTLREYLVDAGWGSEGPAACRWTRGGSGQPERAVTPVSPTRALMRAGAERRAMACPHLDYRESDGERSFDTARAFCTVTDEFVQPVHADICNERYGLDPEADCEVFRADAGLDWDE</sequence>
<organism evidence="5 6">
    <name type="scientific">Halobaculum litoreum</name>
    <dbReference type="NCBI Taxonomy" id="3031998"/>
    <lineage>
        <taxon>Archaea</taxon>
        <taxon>Methanobacteriati</taxon>
        <taxon>Methanobacteriota</taxon>
        <taxon>Stenosarchaea group</taxon>
        <taxon>Halobacteria</taxon>
        <taxon>Halobacteriales</taxon>
        <taxon>Haloferacaceae</taxon>
        <taxon>Halobaculum</taxon>
    </lineage>
</organism>
<proteinExistence type="inferred from homology"/>
<dbReference type="InterPro" id="IPR036291">
    <property type="entry name" value="NAD(P)-bd_dom_sf"/>
</dbReference>
<comment type="caution">
    <text evidence="5">The sequence shown here is derived from an EMBL/GenBank/DDBJ whole genome shotgun (WGS) entry which is preliminary data.</text>
</comment>
<protein>
    <submittedName>
        <fullName evidence="5">NmrA family NAD(P)-binding protein</fullName>
    </submittedName>
</protein>
<accession>A0ABD5XXQ6</accession>
<evidence type="ECO:0000313" key="6">
    <source>
        <dbReference type="Proteomes" id="UP001596368"/>
    </source>
</evidence>
<dbReference type="EMBL" id="JBHSZG010000001">
    <property type="protein sequence ID" value="MFC7136824.1"/>
    <property type="molecule type" value="Genomic_DNA"/>
</dbReference>
<gene>
    <name evidence="5" type="ORF">ACFQRB_10630</name>
</gene>
<evidence type="ECO:0000256" key="1">
    <source>
        <dbReference type="ARBA" id="ARBA00006328"/>
    </source>
</evidence>
<evidence type="ECO:0000256" key="3">
    <source>
        <dbReference type="SAM" id="MobiDB-lite"/>
    </source>
</evidence>
<reference evidence="5 6" key="1">
    <citation type="journal article" date="2019" name="Int. J. Syst. Evol. Microbiol.">
        <title>The Global Catalogue of Microorganisms (GCM) 10K type strain sequencing project: providing services to taxonomists for standard genome sequencing and annotation.</title>
        <authorList>
            <consortium name="The Broad Institute Genomics Platform"/>
            <consortium name="The Broad Institute Genome Sequencing Center for Infectious Disease"/>
            <person name="Wu L."/>
            <person name="Ma J."/>
        </authorList>
    </citation>
    <scope>NUCLEOTIDE SEQUENCE [LARGE SCALE GENOMIC DNA]</scope>
    <source>
        <strain evidence="5 6">DT92</strain>
    </source>
</reference>
<dbReference type="Pfam" id="PF05368">
    <property type="entry name" value="NmrA"/>
    <property type="match status" value="1"/>
</dbReference>
<feature type="domain" description="NmrA-like" evidence="4">
    <location>
        <begin position="19"/>
        <end position="251"/>
    </location>
</feature>
<dbReference type="SUPFAM" id="SSF51735">
    <property type="entry name" value="NAD(P)-binding Rossmann-fold domains"/>
    <property type="match status" value="1"/>
</dbReference>
<dbReference type="AlphaFoldDB" id="A0ABD5XXQ6"/>
<dbReference type="InterPro" id="IPR008030">
    <property type="entry name" value="NmrA-like"/>
</dbReference>
<evidence type="ECO:0000259" key="4">
    <source>
        <dbReference type="Pfam" id="PF05368"/>
    </source>
</evidence>
<evidence type="ECO:0000256" key="2">
    <source>
        <dbReference type="ARBA" id="ARBA00022857"/>
    </source>
</evidence>
<dbReference type="PANTHER" id="PTHR42748:SF7">
    <property type="entry name" value="NMRA LIKE REDOX SENSOR 1-RELATED"/>
    <property type="match status" value="1"/>
</dbReference>
<dbReference type="Gene3D" id="3.40.50.720">
    <property type="entry name" value="NAD(P)-binding Rossmann-like Domain"/>
    <property type="match status" value="1"/>
</dbReference>
<comment type="similarity">
    <text evidence="1">Belongs to the NmrA-type oxidoreductase family.</text>
</comment>
<name>A0ABD5XXQ6_9EURY</name>